<dbReference type="InterPro" id="IPR007123">
    <property type="entry name" value="Gelsolin-like_dom"/>
</dbReference>
<keyword evidence="4" id="KW-1185">Reference proteome</keyword>
<dbReference type="PANTHER" id="PTHR11977">
    <property type="entry name" value="VILLIN"/>
    <property type="match status" value="1"/>
</dbReference>
<dbReference type="InterPro" id="IPR036886">
    <property type="entry name" value="Villin_headpiece_dom_sf"/>
</dbReference>
<name>A0A5N5LYW7_9ROSI</name>
<feature type="domain" description="HP" evidence="2">
    <location>
        <begin position="526"/>
        <end position="592"/>
    </location>
</feature>
<dbReference type="AlphaFoldDB" id="A0A5N5LYW7"/>
<evidence type="ECO:0000313" key="3">
    <source>
        <dbReference type="EMBL" id="KAB5547969.1"/>
    </source>
</evidence>
<dbReference type="Gene3D" id="3.40.20.10">
    <property type="entry name" value="Severin"/>
    <property type="match status" value="4"/>
</dbReference>
<dbReference type="GO" id="GO:0007015">
    <property type="term" value="P:actin filament organization"/>
    <property type="evidence" value="ECO:0007669"/>
    <property type="project" value="UniProtKB-ARBA"/>
</dbReference>
<dbReference type="GO" id="GO:0005975">
    <property type="term" value="P:carbohydrate metabolic process"/>
    <property type="evidence" value="ECO:0007669"/>
    <property type="project" value="InterPro"/>
</dbReference>
<organism evidence="3 4">
    <name type="scientific">Salix brachista</name>
    <dbReference type="NCBI Taxonomy" id="2182728"/>
    <lineage>
        <taxon>Eukaryota</taxon>
        <taxon>Viridiplantae</taxon>
        <taxon>Streptophyta</taxon>
        <taxon>Embryophyta</taxon>
        <taxon>Tracheophyta</taxon>
        <taxon>Spermatophyta</taxon>
        <taxon>Magnoliopsida</taxon>
        <taxon>eudicotyledons</taxon>
        <taxon>Gunneridae</taxon>
        <taxon>Pentapetalae</taxon>
        <taxon>rosids</taxon>
        <taxon>fabids</taxon>
        <taxon>Malpighiales</taxon>
        <taxon>Salicaceae</taxon>
        <taxon>Saliceae</taxon>
        <taxon>Salix</taxon>
    </lineage>
</organism>
<dbReference type="SUPFAM" id="SSF47050">
    <property type="entry name" value="VHP, Villin headpiece domain"/>
    <property type="match status" value="1"/>
</dbReference>
<evidence type="ECO:0000256" key="1">
    <source>
        <dbReference type="ARBA" id="ARBA00022467"/>
    </source>
</evidence>
<protein>
    <recommendedName>
        <fullName evidence="2">HP domain-containing protein</fullName>
    </recommendedName>
</protein>
<evidence type="ECO:0000313" key="4">
    <source>
        <dbReference type="Proteomes" id="UP000326939"/>
    </source>
</evidence>
<dbReference type="Pfam" id="PF01263">
    <property type="entry name" value="Aldose_epim"/>
    <property type="match status" value="1"/>
</dbReference>
<dbReference type="GO" id="GO:0016853">
    <property type="term" value="F:isomerase activity"/>
    <property type="evidence" value="ECO:0007669"/>
    <property type="project" value="InterPro"/>
</dbReference>
<dbReference type="Proteomes" id="UP000326939">
    <property type="component" value="Chromosome 7"/>
</dbReference>
<comment type="caution">
    <text evidence="3">The sequence shown here is derived from an EMBL/GenBank/DDBJ whole genome shotgun (WGS) entry which is preliminary data.</text>
</comment>
<dbReference type="InterPro" id="IPR011013">
    <property type="entry name" value="Gal_mutarotase_sf_dom"/>
</dbReference>
<accession>A0A5N5LYW7</accession>
<dbReference type="Pfam" id="PF02209">
    <property type="entry name" value="VHP"/>
    <property type="match status" value="1"/>
</dbReference>
<reference evidence="4" key="1">
    <citation type="journal article" date="2019" name="Gigascience">
        <title>De novo genome assembly of the endangered Acer yangbiense, a plant species with extremely small populations endemic to Yunnan Province, China.</title>
        <authorList>
            <person name="Yang J."/>
            <person name="Wariss H.M."/>
            <person name="Tao L."/>
            <person name="Zhang R."/>
            <person name="Yun Q."/>
            <person name="Hollingsworth P."/>
            <person name="Dao Z."/>
            <person name="Luo G."/>
            <person name="Guo H."/>
            <person name="Ma Y."/>
            <person name="Sun W."/>
        </authorList>
    </citation>
    <scope>NUCLEOTIDE SEQUENCE [LARGE SCALE GENOMIC DNA]</scope>
    <source>
        <strain evidence="4">cv. br00</strain>
    </source>
</reference>
<gene>
    <name evidence="3" type="ORF">DKX38_011375</name>
</gene>
<dbReference type="Gene3D" id="1.10.950.10">
    <property type="entry name" value="Villin headpiece domain"/>
    <property type="match status" value="1"/>
</dbReference>
<dbReference type="SUPFAM" id="SSF74650">
    <property type="entry name" value="Galactose mutarotase-like"/>
    <property type="match status" value="1"/>
</dbReference>
<sequence length="607" mass="68117">MFAISHLLLFSLYSAQQWFIFNGSSGIRSLNLSNGPHYIMLWNPMSLYLIVTQLLIQGIVTQYTNLQRQFVEAFQYAFLNLEAMVPLSIMDLPGIEDMLKWPHSYEFRLRVALGTGADLMLTSRIRNANADGKPFTFTFAYHTYFSVLDIGIINRLNKCIHLQDVLMDEGGVAAIKTVELDAALGGRAVQYREVQGHETEKFSSYFKPCIIPQKGGVASGFKHPEAERAKALEVVQYIKDTYHDGKCEVEDEKLMADAEAGEFWGFFGGCAPLPRKIACDEMFLFLLSCFEPVEADSLTREFLDTNKCYTLDCGAEVFVWMGRTTTLDERKSASGAAESNTSSLLQCGDYKMSAMIYLLDFLCLLLIPLIRNQNLNHGPKRLLILCEDGRGKVADLLFNESVALLRCQGVNVKGGLLKTALAKEELNRTLMLLEICSSLTPSLGSLTCMPSEAVWSVNAQEKVLIPASDQSKFYSGGCYIFQYSYPGEDREEYLIGTWFGKKSVEGDFCTILVAPSLNSSYCYILHNDSSVFTWTGNLTTSEDQELMERQLDLIKTYLSAVEFREKFGMAKDVFYKLPKWKQNKLKNGPSTVLSLPRTSVFPSAPCC</sequence>
<dbReference type="InterPro" id="IPR008183">
    <property type="entry name" value="Aldose_1/G6P_1-epimerase"/>
</dbReference>
<evidence type="ECO:0000259" key="2">
    <source>
        <dbReference type="PROSITE" id="PS51089"/>
    </source>
</evidence>
<keyword evidence="1" id="KW-0117">Actin capping</keyword>
<dbReference type="SMART" id="SM00153">
    <property type="entry name" value="VHP"/>
    <property type="match status" value="1"/>
</dbReference>
<dbReference type="EMBL" id="VDCV01000007">
    <property type="protein sequence ID" value="KAB5547969.1"/>
    <property type="molecule type" value="Genomic_DNA"/>
</dbReference>
<dbReference type="GO" id="GO:0051014">
    <property type="term" value="P:actin filament severing"/>
    <property type="evidence" value="ECO:0007669"/>
    <property type="project" value="TreeGrafter"/>
</dbReference>
<dbReference type="SUPFAM" id="SSF55753">
    <property type="entry name" value="Actin depolymerizing proteins"/>
    <property type="match status" value="4"/>
</dbReference>
<dbReference type="InterPro" id="IPR003128">
    <property type="entry name" value="Villin_headpiece"/>
</dbReference>
<proteinExistence type="predicted"/>
<dbReference type="GO" id="GO:0051693">
    <property type="term" value="P:actin filament capping"/>
    <property type="evidence" value="ECO:0007669"/>
    <property type="project" value="UniProtKB-KW"/>
</dbReference>
<dbReference type="GO" id="GO:0051015">
    <property type="term" value="F:actin filament binding"/>
    <property type="evidence" value="ECO:0007669"/>
    <property type="project" value="InterPro"/>
</dbReference>
<dbReference type="PROSITE" id="PS51089">
    <property type="entry name" value="HP"/>
    <property type="match status" value="1"/>
</dbReference>
<dbReference type="GO" id="GO:0030246">
    <property type="term" value="F:carbohydrate binding"/>
    <property type="evidence" value="ECO:0007669"/>
    <property type="project" value="InterPro"/>
</dbReference>
<dbReference type="Pfam" id="PF00626">
    <property type="entry name" value="Gelsolin"/>
    <property type="match status" value="1"/>
</dbReference>
<dbReference type="InterPro" id="IPR029006">
    <property type="entry name" value="ADF-H/Gelsolin-like_dom_sf"/>
</dbReference>
<dbReference type="PANTHER" id="PTHR11977:SF138">
    <property type="entry name" value="VILLIN-4"/>
    <property type="match status" value="1"/>
</dbReference>
<dbReference type="InterPro" id="IPR007122">
    <property type="entry name" value="Villin/Gelsolin"/>
</dbReference>